<dbReference type="GeneID" id="112046791"/>
<protein>
    <submittedName>
        <fullName evidence="3">Uncharacterized protein LOC112046791</fullName>
    </submittedName>
</protein>
<dbReference type="PANTHER" id="PTHR12436:SF38">
    <property type="entry name" value="SAC3 DOMAIN-CONTAINING PROTEIN 1"/>
    <property type="match status" value="1"/>
</dbReference>
<evidence type="ECO:0000313" key="3">
    <source>
        <dbReference type="RefSeq" id="XP_023939354.1"/>
    </source>
</evidence>
<keyword evidence="2" id="KW-1185">Reference proteome</keyword>
<dbReference type="Proteomes" id="UP001652582">
    <property type="component" value="Chromosome Z"/>
</dbReference>
<dbReference type="GO" id="GO:0005634">
    <property type="term" value="C:nucleus"/>
    <property type="evidence" value="ECO:0007669"/>
    <property type="project" value="TreeGrafter"/>
</dbReference>
<sequence length="417" mass="49037">MYKLPKIEYRKKEKDNYIVSPSLTFFGVSFEPDRFVAKCKDMCPAEEVDRRKSEEQVHKLEIIKPGTFQLVKSNLWSIVNTMEVDPNAIRTFNALSDTVTHLLLKVPDMFKKGSNAYAKHMLYSFLDDRFMAVRQDMQIQELPPQYSVVLLEPMIRVYIYYGYCLFDEHPFYFDRALNRQNTLECIKWFLDCCDRLDRTELLEIEMHRVTKPLKSILEIFKCRPELSVDRNLIESVNILFHLKDVTQAANRYLTLPDYVKKAPPVKLAFEIAKANMHNNYTRVLKLSKELCPLTYAVLGYYIPELQKKGLQIMSAAYHSRHRVIPTKDIYKQLNFWSPTSMANQCQRYGLDVDHSQCEPLDYTDSCDESHCSILFEKDMFLPDVEPKLMAILSNLTIMNLEEVFTYYTGDPKYMKKK</sequence>
<dbReference type="GO" id="GO:0051298">
    <property type="term" value="P:centrosome duplication"/>
    <property type="evidence" value="ECO:0007669"/>
    <property type="project" value="TreeGrafter"/>
</dbReference>
<dbReference type="OrthoDB" id="264795at2759"/>
<organism evidence="2 3">
    <name type="scientific">Bicyclus anynana</name>
    <name type="common">Squinting bush brown butterfly</name>
    <dbReference type="NCBI Taxonomy" id="110368"/>
    <lineage>
        <taxon>Eukaryota</taxon>
        <taxon>Metazoa</taxon>
        <taxon>Ecdysozoa</taxon>
        <taxon>Arthropoda</taxon>
        <taxon>Hexapoda</taxon>
        <taxon>Insecta</taxon>
        <taxon>Pterygota</taxon>
        <taxon>Neoptera</taxon>
        <taxon>Endopterygota</taxon>
        <taxon>Lepidoptera</taxon>
        <taxon>Glossata</taxon>
        <taxon>Ditrysia</taxon>
        <taxon>Papilionoidea</taxon>
        <taxon>Nymphalidae</taxon>
        <taxon>Satyrinae</taxon>
        <taxon>Satyrini</taxon>
        <taxon>Mycalesina</taxon>
        <taxon>Bicyclus</taxon>
    </lineage>
</organism>
<dbReference type="Pfam" id="PF03399">
    <property type="entry name" value="SAC3_GANP"/>
    <property type="match status" value="1"/>
</dbReference>
<accession>A0A6J1MXM8</accession>
<reference evidence="3" key="1">
    <citation type="submission" date="2025-08" db="UniProtKB">
        <authorList>
            <consortium name="RefSeq"/>
        </authorList>
    </citation>
    <scope>IDENTIFICATION</scope>
</reference>
<dbReference type="GO" id="GO:0051225">
    <property type="term" value="P:spindle assembly"/>
    <property type="evidence" value="ECO:0007669"/>
    <property type="project" value="TreeGrafter"/>
</dbReference>
<dbReference type="AlphaFoldDB" id="A0A6J1MXM8"/>
<dbReference type="Gene3D" id="1.25.40.990">
    <property type="match status" value="1"/>
</dbReference>
<dbReference type="GO" id="GO:0005813">
    <property type="term" value="C:centrosome"/>
    <property type="evidence" value="ECO:0007669"/>
    <property type="project" value="TreeGrafter"/>
</dbReference>
<dbReference type="InterPro" id="IPR045107">
    <property type="entry name" value="SAC3/GANP/THP3"/>
</dbReference>
<proteinExistence type="predicted"/>
<name>A0A6J1MXM8_BICAN</name>
<gene>
    <name evidence="3" type="primary">LOC112046791</name>
</gene>
<evidence type="ECO:0000259" key="1">
    <source>
        <dbReference type="Pfam" id="PF03399"/>
    </source>
</evidence>
<dbReference type="RefSeq" id="XP_023939354.1">
    <property type="nucleotide sequence ID" value="XM_024083586.2"/>
</dbReference>
<dbReference type="KEGG" id="bany:112046791"/>
<dbReference type="PANTHER" id="PTHR12436">
    <property type="entry name" value="80 KDA MCM3-ASSOCIATED PROTEIN"/>
    <property type="match status" value="1"/>
</dbReference>
<dbReference type="GO" id="GO:0005819">
    <property type="term" value="C:spindle"/>
    <property type="evidence" value="ECO:0007669"/>
    <property type="project" value="TreeGrafter"/>
</dbReference>
<dbReference type="InterPro" id="IPR005062">
    <property type="entry name" value="SAC3/GANP/THP3_conserved"/>
</dbReference>
<feature type="domain" description="SAC3/GANP/THP3 conserved" evidence="1">
    <location>
        <begin position="42"/>
        <end position="353"/>
    </location>
</feature>
<evidence type="ECO:0000313" key="2">
    <source>
        <dbReference type="Proteomes" id="UP001652582"/>
    </source>
</evidence>